<evidence type="ECO:0000256" key="5">
    <source>
        <dbReference type="ARBA" id="ARBA00023136"/>
    </source>
</evidence>
<evidence type="ECO:0000256" key="6">
    <source>
        <dbReference type="SAM" id="SignalP"/>
    </source>
</evidence>
<sequence>MKHAMKAAMAVTLIALFGNASADNKSECVGMVKKAGEFLAANGKDKTLAEINNPKGQFSHGEIYLFASDHVPNWDSNKDRTITLAHGANPKLVGKDMTDLKDADGFAFVKRMAEIASSKSGEGWTDYKWPNPVTKAIEQKTTFTKRIEPLVISCGVYK</sequence>
<dbReference type="EMBL" id="LSTO01000001">
    <property type="protein sequence ID" value="OWW19895.1"/>
    <property type="molecule type" value="Genomic_DNA"/>
</dbReference>
<evidence type="ECO:0000256" key="3">
    <source>
        <dbReference type="ARBA" id="ARBA00022692"/>
    </source>
</evidence>
<evidence type="ECO:0000259" key="7">
    <source>
        <dbReference type="SMART" id="SM01049"/>
    </source>
</evidence>
<keyword evidence="5" id="KW-0472">Membrane</keyword>
<comment type="subcellular location">
    <subcellularLocation>
        <location evidence="1">Cell membrane</location>
        <topology evidence="1">Multi-pass membrane protein</topology>
    </subcellularLocation>
</comment>
<proteinExistence type="predicted"/>
<feature type="domain" description="Single Cache" evidence="7">
    <location>
        <begin position="17"/>
        <end position="110"/>
    </location>
</feature>
<evidence type="ECO:0000256" key="2">
    <source>
        <dbReference type="ARBA" id="ARBA00022475"/>
    </source>
</evidence>
<protein>
    <recommendedName>
        <fullName evidence="7">Single Cache domain-containing protein</fullName>
    </recommendedName>
</protein>
<name>A0A254TBH0_9BURK</name>
<dbReference type="GO" id="GO:0005886">
    <property type="term" value="C:plasma membrane"/>
    <property type="evidence" value="ECO:0007669"/>
    <property type="project" value="UniProtKB-SubCell"/>
</dbReference>
<accession>A0A254TBH0</accession>
<organism evidence="8 9">
    <name type="scientific">Noviherbaspirillum denitrificans</name>
    <dbReference type="NCBI Taxonomy" id="1968433"/>
    <lineage>
        <taxon>Bacteria</taxon>
        <taxon>Pseudomonadati</taxon>
        <taxon>Pseudomonadota</taxon>
        <taxon>Betaproteobacteria</taxon>
        <taxon>Burkholderiales</taxon>
        <taxon>Oxalobacteraceae</taxon>
        <taxon>Noviherbaspirillum</taxon>
    </lineage>
</organism>
<feature type="signal peptide" evidence="6">
    <location>
        <begin position="1"/>
        <end position="22"/>
    </location>
</feature>
<feature type="chain" id="PRO_5012174354" description="Single Cache domain-containing protein" evidence="6">
    <location>
        <begin position="23"/>
        <end position="158"/>
    </location>
</feature>
<evidence type="ECO:0000256" key="4">
    <source>
        <dbReference type="ARBA" id="ARBA00022989"/>
    </source>
</evidence>
<dbReference type="InterPro" id="IPR033480">
    <property type="entry name" value="sCache_2"/>
</dbReference>
<reference evidence="8 9" key="1">
    <citation type="submission" date="2016-02" db="EMBL/GenBank/DDBJ databases">
        <authorList>
            <person name="Wen L."/>
            <person name="He K."/>
            <person name="Yang H."/>
        </authorList>
    </citation>
    <scope>NUCLEOTIDE SEQUENCE [LARGE SCALE GENOMIC DNA]</scope>
    <source>
        <strain evidence="8 9">TSA40</strain>
    </source>
</reference>
<dbReference type="SMART" id="SM01049">
    <property type="entry name" value="Cache_2"/>
    <property type="match status" value="1"/>
</dbReference>
<keyword evidence="6" id="KW-0732">Signal</keyword>
<dbReference type="AlphaFoldDB" id="A0A254TBH0"/>
<evidence type="ECO:0000313" key="9">
    <source>
        <dbReference type="Proteomes" id="UP000197535"/>
    </source>
</evidence>
<keyword evidence="3" id="KW-0812">Transmembrane</keyword>
<evidence type="ECO:0000256" key="1">
    <source>
        <dbReference type="ARBA" id="ARBA00004651"/>
    </source>
</evidence>
<gene>
    <name evidence="8" type="ORF">AYR66_10650</name>
</gene>
<comment type="caution">
    <text evidence="8">The sequence shown here is derived from an EMBL/GenBank/DDBJ whole genome shotgun (WGS) entry which is preliminary data.</text>
</comment>
<evidence type="ECO:0000313" key="8">
    <source>
        <dbReference type="EMBL" id="OWW19895.1"/>
    </source>
</evidence>
<keyword evidence="9" id="KW-1185">Reference proteome</keyword>
<dbReference type="RefSeq" id="WP_234814816.1">
    <property type="nucleotide sequence ID" value="NZ_LSTO01000001.1"/>
</dbReference>
<dbReference type="Proteomes" id="UP000197535">
    <property type="component" value="Unassembled WGS sequence"/>
</dbReference>
<dbReference type="Pfam" id="PF17200">
    <property type="entry name" value="sCache_2"/>
    <property type="match status" value="1"/>
</dbReference>
<dbReference type="Gene3D" id="3.30.450.20">
    <property type="entry name" value="PAS domain"/>
    <property type="match status" value="1"/>
</dbReference>
<keyword evidence="4" id="KW-1133">Transmembrane helix</keyword>
<keyword evidence="2" id="KW-1003">Cell membrane</keyword>